<reference evidence="1 2" key="1">
    <citation type="submission" date="2020-05" db="EMBL/GenBank/DDBJ databases">
        <title>Identification and distribution of gene clusters putatively required for synthesis of sphingolipid metabolism inhibitors in phylogenetically diverse species of the filamentous fungus Fusarium.</title>
        <authorList>
            <person name="Kim H.-S."/>
            <person name="Busman M."/>
            <person name="Brown D.W."/>
            <person name="Divon H."/>
            <person name="Uhlig S."/>
            <person name="Proctor R.H."/>
        </authorList>
    </citation>
    <scope>NUCLEOTIDE SEQUENCE [LARGE SCALE GENOMIC DNA]</scope>
    <source>
        <strain evidence="1 2">NRRL 25196</strain>
    </source>
</reference>
<keyword evidence="2" id="KW-1185">Reference proteome</keyword>
<keyword evidence="1" id="KW-0378">Hydrolase</keyword>
<dbReference type="GO" id="GO:0004386">
    <property type="term" value="F:helicase activity"/>
    <property type="evidence" value="ECO:0007669"/>
    <property type="project" value="UniProtKB-KW"/>
</dbReference>
<keyword evidence="1" id="KW-0547">Nucleotide-binding</keyword>
<dbReference type="AlphaFoldDB" id="A0A8H5K8C5"/>
<name>A0A8H5K8C5_9HYPO</name>
<accession>A0A8H5K8C5</accession>
<dbReference type="InterPro" id="IPR022698">
    <property type="entry name" value="OrsD"/>
</dbReference>
<sequence>MDDVSTTATDWLIYNDQYKTLICRQHGYAVTCLAGHLKAKHPYLDRRARQELISRHEGTPLLLPGPNEMLKHGPDNPSEPVEGLTIHRGWACTYPFCRYKTASWKTMRVHVNREHNMKGKRALQEWTAPAQLQTFLAGPKYAVSYFCVQTTSAGDRARANTTLADKGDIVTSITELWSEQRQEQEQLRLRLDAGMPKHETSNWLNRTGWPTHLEGKVLEKIYEASKKPSSGQDAMLERLVVETHELIVTRCVGGLSSMPLMIRSHLASPHNNDMDSRPFGRLQEASSMARYVGYIQRFLCYCLTVPFDDQFDLLDTHNFRFTPKQVTALCQLEEHLEDDECPSEVVQEQILQVLASFWMQQLPGSPFDSPLWHFVSVLAIDPDTWQFRTADRFTYVLAGLMYCARATMAEYILPAAQRATMDDLHERFMAARAKWLCKGTITPMGYMLSLHLYGRKIARETGSRLRVTWSEDGQRMHYLGQPLAMEDIRNMVASMTADAEELLWEQLMFKEGGLDARFPIPLDELQDDMTLSTIKRRFIINRPPKWRISLKF</sequence>
<evidence type="ECO:0000313" key="1">
    <source>
        <dbReference type="EMBL" id="KAF5567440.1"/>
    </source>
</evidence>
<comment type="caution">
    <text evidence="1">The sequence shown here is derived from an EMBL/GenBank/DDBJ whole genome shotgun (WGS) entry which is preliminary data.</text>
</comment>
<gene>
    <name evidence="1" type="ORF">FNAPI_665</name>
</gene>
<protein>
    <submittedName>
        <fullName evidence="1">Af291909_2recq family helicase</fullName>
    </submittedName>
</protein>
<keyword evidence="1" id="KW-0347">Helicase</keyword>
<organism evidence="1 2">
    <name type="scientific">Fusarium napiforme</name>
    <dbReference type="NCBI Taxonomy" id="42672"/>
    <lineage>
        <taxon>Eukaryota</taxon>
        <taxon>Fungi</taxon>
        <taxon>Dikarya</taxon>
        <taxon>Ascomycota</taxon>
        <taxon>Pezizomycotina</taxon>
        <taxon>Sordariomycetes</taxon>
        <taxon>Hypocreomycetidae</taxon>
        <taxon>Hypocreales</taxon>
        <taxon>Nectriaceae</taxon>
        <taxon>Fusarium</taxon>
        <taxon>Fusarium fujikuroi species complex</taxon>
    </lineage>
</organism>
<dbReference type="EMBL" id="JAAOAO010000023">
    <property type="protein sequence ID" value="KAF5567440.1"/>
    <property type="molecule type" value="Genomic_DNA"/>
</dbReference>
<dbReference type="Proteomes" id="UP000574317">
    <property type="component" value="Unassembled WGS sequence"/>
</dbReference>
<dbReference type="Pfam" id="PF12013">
    <property type="entry name" value="OrsD"/>
    <property type="match status" value="1"/>
</dbReference>
<keyword evidence="1" id="KW-0067">ATP-binding</keyword>
<evidence type="ECO:0000313" key="2">
    <source>
        <dbReference type="Proteomes" id="UP000574317"/>
    </source>
</evidence>
<proteinExistence type="predicted"/>